<comment type="caution">
    <text evidence="2">The sequence shown here is derived from an EMBL/GenBank/DDBJ whole genome shotgun (WGS) entry which is preliminary data.</text>
</comment>
<sequence length="255" mass="27400">MKKESHGFSAEVVKHGSMKYVREFMGRPNIILFVMSVQCQLVRRIPFLTIGNVAGSNNQRRPLESFSEDCTCKVRFKQEVALWSTRGQGPAVMQRIASSPPTKANRVLCEMLEVRFKVEVPSAHASKQYTMRIEAVSRATAGAASDALAEVKAAAGAASDALAEVKAATVMMALFDAQVDPLLAGSWSSTIPGEMAAAGWRLHHRSPGRRRPGVASVWTTWSGYLSLSTTASSQLSASSSHNATNSAMIPSSAPC</sequence>
<feature type="region of interest" description="Disordered" evidence="1">
    <location>
        <begin position="236"/>
        <end position="255"/>
    </location>
</feature>
<dbReference type="EMBL" id="JARBHB010000010">
    <property type="protein sequence ID" value="KAJ8874075.1"/>
    <property type="molecule type" value="Genomic_DNA"/>
</dbReference>
<name>A0ABQ9GPW8_9NEOP</name>
<organism evidence="2 3">
    <name type="scientific">Dryococelus australis</name>
    <dbReference type="NCBI Taxonomy" id="614101"/>
    <lineage>
        <taxon>Eukaryota</taxon>
        <taxon>Metazoa</taxon>
        <taxon>Ecdysozoa</taxon>
        <taxon>Arthropoda</taxon>
        <taxon>Hexapoda</taxon>
        <taxon>Insecta</taxon>
        <taxon>Pterygota</taxon>
        <taxon>Neoptera</taxon>
        <taxon>Polyneoptera</taxon>
        <taxon>Phasmatodea</taxon>
        <taxon>Verophasmatodea</taxon>
        <taxon>Anareolatae</taxon>
        <taxon>Phasmatidae</taxon>
        <taxon>Eurycanthinae</taxon>
        <taxon>Dryococelus</taxon>
    </lineage>
</organism>
<accession>A0ABQ9GPW8</accession>
<evidence type="ECO:0000256" key="1">
    <source>
        <dbReference type="SAM" id="MobiDB-lite"/>
    </source>
</evidence>
<protein>
    <submittedName>
        <fullName evidence="2">Uncharacterized protein</fullName>
    </submittedName>
</protein>
<feature type="compositionally biased region" description="Low complexity" evidence="1">
    <location>
        <begin position="236"/>
        <end position="247"/>
    </location>
</feature>
<keyword evidence="3" id="KW-1185">Reference proteome</keyword>
<evidence type="ECO:0000313" key="3">
    <source>
        <dbReference type="Proteomes" id="UP001159363"/>
    </source>
</evidence>
<dbReference type="Proteomes" id="UP001159363">
    <property type="component" value="Chromosome 9"/>
</dbReference>
<gene>
    <name evidence="2" type="ORF">PR048_024916</name>
</gene>
<proteinExistence type="predicted"/>
<evidence type="ECO:0000313" key="2">
    <source>
        <dbReference type="EMBL" id="KAJ8874075.1"/>
    </source>
</evidence>
<reference evidence="2 3" key="1">
    <citation type="submission" date="2023-02" db="EMBL/GenBank/DDBJ databases">
        <title>LHISI_Scaffold_Assembly.</title>
        <authorList>
            <person name="Stuart O.P."/>
            <person name="Cleave R."/>
            <person name="Magrath M.J.L."/>
            <person name="Mikheyev A.S."/>
        </authorList>
    </citation>
    <scope>NUCLEOTIDE SEQUENCE [LARGE SCALE GENOMIC DNA]</scope>
    <source>
        <strain evidence="2">Daus_M_001</strain>
        <tissue evidence="2">Leg muscle</tissue>
    </source>
</reference>